<gene>
    <name evidence="3" type="ORF">CVT26_013996</name>
</gene>
<proteinExistence type="predicted"/>
<keyword evidence="2" id="KW-1133">Transmembrane helix</keyword>
<feature type="region of interest" description="Disordered" evidence="1">
    <location>
        <begin position="326"/>
        <end position="574"/>
    </location>
</feature>
<name>A0A409VW63_9AGAR</name>
<evidence type="ECO:0000313" key="4">
    <source>
        <dbReference type="Proteomes" id="UP000284706"/>
    </source>
</evidence>
<feature type="region of interest" description="Disordered" evidence="1">
    <location>
        <begin position="195"/>
        <end position="237"/>
    </location>
</feature>
<sequence>MEWQVFVFKPIAAASDPSFPGGNPPFQLLVVPVFGAPVNISIPSSAFNNGAGSYSFQLPVANGSQVVFVMSDASGFNSAVASDILTVGPSKGGSCNTHTSVDFSFQLNTALQQCRQKHLLRPYVFNGYDGAVQPVTIGAIIPGGTVFTLNPPTGPASFTWNANVARGTSLIFFMTDSKGRQGGSSDVKFVGTSDDSSCLNANSPTSTGGPPSPSATSSSSPSASSSASPTPSTPSHSGVSIGAIAGTVIGGLLFLAVVITLGLFFLKKRQDASGQTRRHSRLGGPGIDPPYQPPMNVNAPPPGYPSAGNVPYGAYPPPSSVATASNPFLDAAPSQYDSRSQYSVPYQPSESSYQTRDGYQAVSYQPSEANTYQTTPQSQGYPPRQVFPPPNPFDASSPSMVPRAESESLAPQGRHQSSSSRDSMTSTYLPYQRSEASYQTRDTYQPPPPAPGYASRQPYPPPDPFNTSAPPMVPGTEFESLATQSRDDSSSSRDSMTPSQRKAALAANAARYAPPTRFILHTDVEDAMPPDENGIVELPPQYSERRGPPPDAWDPSQPPPDAGHPHASGSRYPS</sequence>
<feature type="compositionally biased region" description="Pro residues" evidence="1">
    <location>
        <begin position="549"/>
        <end position="562"/>
    </location>
</feature>
<feature type="region of interest" description="Disordered" evidence="1">
    <location>
        <begin position="270"/>
        <end position="303"/>
    </location>
</feature>
<keyword evidence="2" id="KW-0812">Transmembrane</keyword>
<dbReference type="EMBL" id="NHYE01005539">
    <property type="protein sequence ID" value="PPQ70489.1"/>
    <property type="molecule type" value="Genomic_DNA"/>
</dbReference>
<evidence type="ECO:0000256" key="2">
    <source>
        <dbReference type="SAM" id="Phobius"/>
    </source>
</evidence>
<dbReference type="Proteomes" id="UP000284706">
    <property type="component" value="Unassembled WGS sequence"/>
</dbReference>
<feature type="compositionally biased region" description="Low complexity" evidence="1">
    <location>
        <begin position="203"/>
        <end position="237"/>
    </location>
</feature>
<dbReference type="CDD" id="cd12087">
    <property type="entry name" value="TM_EGFR-like"/>
    <property type="match status" value="1"/>
</dbReference>
<dbReference type="OrthoDB" id="2591431at2759"/>
<feature type="compositionally biased region" description="Pro residues" evidence="1">
    <location>
        <begin position="287"/>
        <end position="303"/>
    </location>
</feature>
<dbReference type="PANTHER" id="PTHR16861">
    <property type="entry name" value="GLYCOPROTEIN 38"/>
    <property type="match status" value="1"/>
</dbReference>
<feature type="compositionally biased region" description="Polar residues" evidence="1">
    <location>
        <begin position="335"/>
        <end position="380"/>
    </location>
</feature>
<keyword evidence="2" id="KW-0472">Membrane</keyword>
<keyword evidence="4" id="KW-1185">Reference proteome</keyword>
<evidence type="ECO:0000256" key="1">
    <source>
        <dbReference type="SAM" id="MobiDB-lite"/>
    </source>
</evidence>
<dbReference type="PANTHER" id="PTHR16861:SF4">
    <property type="entry name" value="SH3 DOMAIN PROTEIN (AFU_ORTHOLOGUE AFUA_1G13610)"/>
    <property type="match status" value="1"/>
</dbReference>
<feature type="compositionally biased region" description="Polar residues" evidence="1">
    <location>
        <begin position="434"/>
        <end position="443"/>
    </location>
</feature>
<feature type="compositionally biased region" description="Low complexity" evidence="1">
    <location>
        <begin position="503"/>
        <end position="513"/>
    </location>
</feature>
<evidence type="ECO:0000313" key="3">
    <source>
        <dbReference type="EMBL" id="PPQ70489.1"/>
    </source>
</evidence>
<feature type="compositionally biased region" description="Low complexity" evidence="1">
    <location>
        <begin position="417"/>
        <end position="426"/>
    </location>
</feature>
<dbReference type="AlphaFoldDB" id="A0A409VW63"/>
<dbReference type="InParanoid" id="A0A409VW63"/>
<organism evidence="3 4">
    <name type="scientific">Gymnopilus dilepis</name>
    <dbReference type="NCBI Taxonomy" id="231916"/>
    <lineage>
        <taxon>Eukaryota</taxon>
        <taxon>Fungi</taxon>
        <taxon>Dikarya</taxon>
        <taxon>Basidiomycota</taxon>
        <taxon>Agaricomycotina</taxon>
        <taxon>Agaricomycetes</taxon>
        <taxon>Agaricomycetidae</taxon>
        <taxon>Agaricales</taxon>
        <taxon>Agaricineae</taxon>
        <taxon>Hymenogastraceae</taxon>
        <taxon>Gymnopilus</taxon>
    </lineage>
</organism>
<comment type="caution">
    <text evidence="3">The sequence shown here is derived from an EMBL/GenBank/DDBJ whole genome shotgun (WGS) entry which is preliminary data.</text>
</comment>
<accession>A0A409VW63</accession>
<feature type="transmembrane region" description="Helical" evidence="2">
    <location>
        <begin position="241"/>
        <end position="266"/>
    </location>
</feature>
<protein>
    <submittedName>
        <fullName evidence="3">Uncharacterized protein</fullName>
    </submittedName>
</protein>
<reference evidence="3 4" key="1">
    <citation type="journal article" date="2018" name="Evol. Lett.">
        <title>Horizontal gene cluster transfer increased hallucinogenic mushroom diversity.</title>
        <authorList>
            <person name="Reynolds H.T."/>
            <person name="Vijayakumar V."/>
            <person name="Gluck-Thaler E."/>
            <person name="Korotkin H.B."/>
            <person name="Matheny P.B."/>
            <person name="Slot J.C."/>
        </authorList>
    </citation>
    <scope>NUCLEOTIDE SEQUENCE [LARGE SCALE GENOMIC DNA]</scope>
    <source>
        <strain evidence="3 4">SRW20</strain>
    </source>
</reference>
<dbReference type="STRING" id="231916.A0A409VW63"/>